<evidence type="ECO:0000313" key="3">
    <source>
        <dbReference type="RefSeq" id="XP_071901116.1"/>
    </source>
</evidence>
<name>A0ABM4U1F2_COFAR</name>
<dbReference type="CDD" id="cd06222">
    <property type="entry name" value="RNase_H_like"/>
    <property type="match status" value="1"/>
</dbReference>
<reference evidence="2" key="1">
    <citation type="journal article" date="2025" name="Foods">
        <title>Unveiling the Microbial Signatures of Arabica Coffee Cherries: Insights into Ripeness Specific Diversity, Functional Traits, and Implications for Quality and Safety.</title>
        <authorList>
            <consortium name="RefSeq"/>
            <person name="Tenea G.N."/>
            <person name="Cifuentes V."/>
            <person name="Reyes P."/>
            <person name="Cevallos-Vallejos M."/>
        </authorList>
    </citation>
    <scope>NUCLEOTIDE SEQUENCE [LARGE SCALE GENOMIC DNA]</scope>
</reference>
<keyword evidence="2" id="KW-1185">Reference proteome</keyword>
<gene>
    <name evidence="3" type="primary">LOC140004859</name>
</gene>
<dbReference type="InterPro" id="IPR036397">
    <property type="entry name" value="RNaseH_sf"/>
</dbReference>
<feature type="domain" description="RNase H type-1" evidence="1">
    <location>
        <begin position="105"/>
        <end position="223"/>
    </location>
</feature>
<protein>
    <recommendedName>
        <fullName evidence="1">RNase H type-1 domain-containing protein</fullName>
    </recommendedName>
</protein>
<dbReference type="GeneID" id="140004859"/>
<dbReference type="SUPFAM" id="SSF53098">
    <property type="entry name" value="Ribonuclease H-like"/>
    <property type="match status" value="1"/>
</dbReference>
<dbReference type="Pfam" id="PF13456">
    <property type="entry name" value="RVT_3"/>
    <property type="match status" value="1"/>
</dbReference>
<sequence length="267" mass="30027">MVMWWLSSQPKGQRQVVVSILPSFICWHIWKARNKAVWEGISLSSGDICHGIIQDVVLAVSSEVNRWNLLPFFDQFFDRLSEPPMPLQCKIVRWRAAGTRIATLNTDGCSKGNPRASGGGGVLRDSEGRFLIGYSVCLGVSTSLLAEVLALLAGLRFCHQRGFTQVRVQSDSLVLVGILQCWFQCSWQIRREVFHIWQLAEDSGHFSHCFRETNTVADILANEGLLHPLVQMKIYNHPCMLPQLARGALRLDRSGFPSLQLLKRTPA</sequence>
<accession>A0ABM4U1F2</accession>
<dbReference type="PANTHER" id="PTHR47723">
    <property type="entry name" value="OS05G0353850 PROTEIN"/>
    <property type="match status" value="1"/>
</dbReference>
<dbReference type="Gene3D" id="3.30.420.10">
    <property type="entry name" value="Ribonuclease H-like superfamily/Ribonuclease H"/>
    <property type="match status" value="1"/>
</dbReference>
<dbReference type="InterPro" id="IPR044730">
    <property type="entry name" value="RNase_H-like_dom_plant"/>
</dbReference>
<dbReference type="InterPro" id="IPR012337">
    <property type="entry name" value="RNaseH-like_sf"/>
</dbReference>
<reference evidence="3" key="2">
    <citation type="submission" date="2025-08" db="UniProtKB">
        <authorList>
            <consortium name="RefSeq"/>
        </authorList>
    </citation>
    <scope>IDENTIFICATION</scope>
    <source>
        <tissue evidence="3">Leaves</tissue>
    </source>
</reference>
<dbReference type="InterPro" id="IPR002156">
    <property type="entry name" value="RNaseH_domain"/>
</dbReference>
<proteinExistence type="predicted"/>
<dbReference type="RefSeq" id="XP_071901116.1">
    <property type="nucleotide sequence ID" value="XM_072045015.1"/>
</dbReference>
<organism evidence="2 3">
    <name type="scientific">Coffea arabica</name>
    <name type="common">Arabian coffee</name>
    <dbReference type="NCBI Taxonomy" id="13443"/>
    <lineage>
        <taxon>Eukaryota</taxon>
        <taxon>Viridiplantae</taxon>
        <taxon>Streptophyta</taxon>
        <taxon>Embryophyta</taxon>
        <taxon>Tracheophyta</taxon>
        <taxon>Spermatophyta</taxon>
        <taxon>Magnoliopsida</taxon>
        <taxon>eudicotyledons</taxon>
        <taxon>Gunneridae</taxon>
        <taxon>Pentapetalae</taxon>
        <taxon>asterids</taxon>
        <taxon>lamiids</taxon>
        <taxon>Gentianales</taxon>
        <taxon>Rubiaceae</taxon>
        <taxon>Ixoroideae</taxon>
        <taxon>Gardenieae complex</taxon>
        <taxon>Bertiereae - Coffeeae clade</taxon>
        <taxon>Coffeeae</taxon>
        <taxon>Coffea</taxon>
    </lineage>
</organism>
<dbReference type="PANTHER" id="PTHR47723:SF24">
    <property type="entry name" value="RNASE H TYPE-1 DOMAIN-CONTAINING PROTEIN"/>
    <property type="match status" value="1"/>
</dbReference>
<dbReference type="InterPro" id="IPR053151">
    <property type="entry name" value="RNase_H-like"/>
</dbReference>
<dbReference type="Proteomes" id="UP001652660">
    <property type="component" value="Chromosome 1c"/>
</dbReference>
<evidence type="ECO:0000259" key="1">
    <source>
        <dbReference type="Pfam" id="PF13456"/>
    </source>
</evidence>
<evidence type="ECO:0000313" key="2">
    <source>
        <dbReference type="Proteomes" id="UP001652660"/>
    </source>
</evidence>